<dbReference type="InterPro" id="IPR001680">
    <property type="entry name" value="WD40_rpt"/>
</dbReference>
<evidence type="ECO:0000256" key="1">
    <source>
        <dbReference type="ARBA" id="ARBA00022574"/>
    </source>
</evidence>
<feature type="domain" description="Peptidase C14 caspase" evidence="5">
    <location>
        <begin position="728"/>
        <end position="948"/>
    </location>
</feature>
<evidence type="ECO:0000256" key="4">
    <source>
        <dbReference type="SAM" id="SignalP"/>
    </source>
</evidence>
<proteinExistence type="predicted"/>
<dbReference type="SUPFAM" id="SSF50978">
    <property type="entry name" value="WD40 repeat-like"/>
    <property type="match status" value="1"/>
</dbReference>
<accession>A0ABT7VRZ1</accession>
<organism evidence="6 7">
    <name type="scientific">Candidatus Marithioploca araucensis</name>
    <dbReference type="NCBI Taxonomy" id="70273"/>
    <lineage>
        <taxon>Bacteria</taxon>
        <taxon>Pseudomonadati</taxon>
        <taxon>Pseudomonadota</taxon>
        <taxon>Gammaproteobacteria</taxon>
        <taxon>Thiotrichales</taxon>
        <taxon>Thiotrichaceae</taxon>
        <taxon>Candidatus Marithioploca</taxon>
    </lineage>
</organism>
<keyword evidence="4" id="KW-0732">Signal</keyword>
<dbReference type="PROSITE" id="PS50294">
    <property type="entry name" value="WD_REPEATS_REGION"/>
    <property type="match status" value="5"/>
</dbReference>
<dbReference type="InterPro" id="IPR011600">
    <property type="entry name" value="Pept_C14_caspase"/>
</dbReference>
<dbReference type="InterPro" id="IPR015943">
    <property type="entry name" value="WD40/YVTN_repeat-like_dom_sf"/>
</dbReference>
<evidence type="ECO:0000313" key="7">
    <source>
        <dbReference type="Proteomes" id="UP001171945"/>
    </source>
</evidence>
<feature type="signal peptide" evidence="4">
    <location>
        <begin position="1"/>
        <end position="20"/>
    </location>
</feature>
<dbReference type="Gene3D" id="3.40.50.1460">
    <property type="match status" value="1"/>
</dbReference>
<feature type="repeat" description="WD" evidence="3">
    <location>
        <begin position="490"/>
        <end position="531"/>
    </location>
</feature>
<dbReference type="InterPro" id="IPR029030">
    <property type="entry name" value="Caspase-like_dom_sf"/>
</dbReference>
<dbReference type="InterPro" id="IPR019775">
    <property type="entry name" value="WD40_repeat_CS"/>
</dbReference>
<gene>
    <name evidence="6" type="ORF">QUF54_03680</name>
</gene>
<dbReference type="InterPro" id="IPR020472">
    <property type="entry name" value="WD40_PAC1"/>
</dbReference>
<dbReference type="Gene3D" id="2.130.10.10">
    <property type="entry name" value="YVTN repeat-like/Quinoprotein amine dehydrogenase"/>
    <property type="match status" value="4"/>
</dbReference>
<dbReference type="SUPFAM" id="SSF50998">
    <property type="entry name" value="Quinoprotein alcohol dehydrogenase-like"/>
    <property type="match status" value="1"/>
</dbReference>
<evidence type="ECO:0000256" key="3">
    <source>
        <dbReference type="PROSITE-ProRule" id="PRU00221"/>
    </source>
</evidence>
<feature type="repeat" description="WD" evidence="3">
    <location>
        <begin position="217"/>
        <end position="258"/>
    </location>
</feature>
<evidence type="ECO:0000256" key="2">
    <source>
        <dbReference type="ARBA" id="ARBA00022737"/>
    </source>
</evidence>
<dbReference type="EMBL" id="JAUCGM010000153">
    <property type="protein sequence ID" value="MDM8562434.1"/>
    <property type="molecule type" value="Genomic_DNA"/>
</dbReference>
<dbReference type="InterPro" id="IPR036322">
    <property type="entry name" value="WD40_repeat_dom_sf"/>
</dbReference>
<feature type="chain" id="PRO_5045723066" evidence="4">
    <location>
        <begin position="21"/>
        <end position="957"/>
    </location>
</feature>
<dbReference type="Proteomes" id="UP001171945">
    <property type="component" value="Unassembled WGS sequence"/>
</dbReference>
<evidence type="ECO:0000313" key="6">
    <source>
        <dbReference type="EMBL" id="MDM8562434.1"/>
    </source>
</evidence>
<dbReference type="PROSITE" id="PS00678">
    <property type="entry name" value="WD_REPEATS_1"/>
    <property type="match status" value="3"/>
</dbReference>
<protein>
    <submittedName>
        <fullName evidence="6">Caspase family protein</fullName>
    </submittedName>
</protein>
<dbReference type="SUPFAM" id="SSF52129">
    <property type="entry name" value="Caspase-like"/>
    <property type="match status" value="1"/>
</dbReference>
<dbReference type="PANTHER" id="PTHR19879">
    <property type="entry name" value="TRANSCRIPTION INITIATION FACTOR TFIID"/>
    <property type="match status" value="1"/>
</dbReference>
<sequence length="957" mass="105828">MKKFIILTLTLLSITGIPITARTAQSTSPPILQIDTGGHKSMIRDVTFTSDGRYLVSAGDDKVVRVWDLETGETVRTLRGQIGAGHEGKIFAMALSPDERWLAVGGWMHPECAGRCGDIRLYNFPTGELVTLLKGHDNVVNGLAFSPDSRYLLSGSQDNNAIIWDINQQQRLHILKGHSDYIYAVAFTPDSKRVVTGSYDQSLRLWRVANGRLIAKLQGHTDKVYSVAISPKDGTIASGSDDHSIRLWDGVTGQFIKTLANQGTEVGSLSFSPDGGYLVSGVGSAPTNCHVWSYPSGKEIVTYKEHDNIVLATAVSPDGRWVATGGGSNQEIHLWNLRDGTVKQRLRGVGAGIWAVGFSEDGTEMGWGKTSTSISRTNRGPLEYRLRLPSSVRPLGTPKEINPYQNYLRAKDQWQDWSLSHRKGGDYGFFDAILDIKNQNRTIASIERGSTDGYRHTSYTFTPNGQTIISGGSHGVLTAYQRDGSKIGDYIGHTGTVWAVAVSANGRFLLSGSDDQTVRLWNVETRENLLTLFHGSNGEWVAWTHSGHYVASPNGDKMVGWQLNKGVESAADYVTASQLRKYFFRPDILTQSILLRSAKQAVAQARNSHFTTNELMTAQLPQFQIVSPQKGHITRHKQIQLILDFVANDNPVKTIEVYVNDSLAITRGKIALPQRRNAYRKTIPVSLEYGLNNLRVIAKNRVGETAKDWELKYLSRHHQVKGNLYLIAIGVSEYQEQGLDLKYAAADARDVYHALVSQEGKTYKQVKGILLADGAQSPTAANIEDSLDLLYKATQDDTVILFLAGHGINEDGNYYFLPKDAKQRNERWRKSSVIKWRVLQDALEETAGRRILLVDTCHSGNAFNARLVKDASDAKITVISATNSESFAQELPDLKHGVFTYALLEGLKGKADSNRDNLIKIKELDNYISEQVEDLTDGSQMSVSFSASGFENFVLAR</sequence>
<dbReference type="Pfam" id="PF00400">
    <property type="entry name" value="WD40"/>
    <property type="match status" value="8"/>
</dbReference>
<keyword evidence="7" id="KW-1185">Reference proteome</keyword>
<evidence type="ECO:0000259" key="5">
    <source>
        <dbReference type="Pfam" id="PF00656"/>
    </source>
</evidence>
<dbReference type="PRINTS" id="PR00320">
    <property type="entry name" value="GPROTEINBRPT"/>
</dbReference>
<feature type="repeat" description="WD" evidence="3">
    <location>
        <begin position="175"/>
        <end position="216"/>
    </location>
</feature>
<feature type="repeat" description="WD" evidence="3">
    <location>
        <begin position="36"/>
        <end position="77"/>
    </location>
</feature>
<dbReference type="PROSITE" id="PS50082">
    <property type="entry name" value="WD_REPEATS_2"/>
    <property type="match status" value="5"/>
</dbReference>
<dbReference type="PANTHER" id="PTHR19879:SF9">
    <property type="entry name" value="TRANSCRIPTION INITIATION FACTOR TFIID SUBUNIT 5"/>
    <property type="match status" value="1"/>
</dbReference>
<dbReference type="CDD" id="cd00200">
    <property type="entry name" value="WD40"/>
    <property type="match status" value="2"/>
</dbReference>
<reference evidence="6" key="1">
    <citation type="submission" date="2023-06" db="EMBL/GenBank/DDBJ databases">
        <title>Uncultivated large filamentous bacteria from sulfidic sediments reveal new species and different genomic features in energy metabolism and defense.</title>
        <authorList>
            <person name="Fonseca A."/>
        </authorList>
    </citation>
    <scope>NUCLEOTIDE SEQUENCE</scope>
    <source>
        <strain evidence="6">HSG4</strain>
    </source>
</reference>
<dbReference type="SMART" id="SM00320">
    <property type="entry name" value="WD40"/>
    <property type="match status" value="8"/>
</dbReference>
<name>A0ABT7VRZ1_9GAMM</name>
<keyword evidence="2" id="KW-0677">Repeat</keyword>
<dbReference type="Pfam" id="PF00656">
    <property type="entry name" value="Peptidase_C14"/>
    <property type="match status" value="1"/>
</dbReference>
<comment type="caution">
    <text evidence="6">The sequence shown here is derived from an EMBL/GenBank/DDBJ whole genome shotgun (WGS) entry which is preliminary data.</text>
</comment>
<keyword evidence="1 3" id="KW-0853">WD repeat</keyword>
<feature type="repeat" description="WD" evidence="3">
    <location>
        <begin position="133"/>
        <end position="174"/>
    </location>
</feature>
<dbReference type="InterPro" id="IPR011047">
    <property type="entry name" value="Quinoprotein_ADH-like_sf"/>
</dbReference>